<evidence type="ECO:0000313" key="1">
    <source>
        <dbReference type="EMBL" id="MFB6489816.1"/>
    </source>
</evidence>
<evidence type="ECO:0000313" key="2">
    <source>
        <dbReference type="Proteomes" id="UP000033636"/>
    </source>
</evidence>
<dbReference type="EMBL" id="JZWT02000002">
    <property type="protein sequence ID" value="MFB6489816.1"/>
    <property type="molecule type" value="Genomic_DNA"/>
</dbReference>
<organism evidence="1 2">
    <name type="scientific">Thermoproteus sp. AZ2</name>
    <dbReference type="NCBI Taxonomy" id="1609232"/>
    <lineage>
        <taxon>Archaea</taxon>
        <taxon>Thermoproteota</taxon>
        <taxon>Thermoprotei</taxon>
        <taxon>Thermoproteales</taxon>
        <taxon>Thermoproteaceae</taxon>
        <taxon>Thermoproteus</taxon>
    </lineage>
</organism>
<proteinExistence type="predicted"/>
<name>A0ACC6UYN8_9CREN</name>
<accession>A0ACC6UYN8</accession>
<reference evidence="1" key="1">
    <citation type="submission" date="2024-07" db="EMBL/GenBank/DDBJ databases">
        <title>Metagenome and Metagenome-Assembled Genomes of Archaea from a hot spring from the geothermal field of Los Azufres, Mexico.</title>
        <authorList>
            <person name="Marin-Paredes R."/>
            <person name="Martinez-Romero E."/>
            <person name="Servin-Garciduenas L.E."/>
        </authorList>
    </citation>
    <scope>NUCLEOTIDE SEQUENCE</scope>
</reference>
<gene>
    <name evidence="1" type="ORF">TU35_000980</name>
</gene>
<comment type="caution">
    <text evidence="1">The sequence shown here is derived from an EMBL/GenBank/DDBJ whole genome shotgun (WGS) entry which is preliminary data.</text>
</comment>
<sequence length="224" mass="24020">MALPIALLLTVYTISASLPPYSAYSYPVDVPAGYVATITPHLPPICNSTGPLTVLGPATISYICYNNSPNTTTISGYIDLELTEVGIERTQRGAGANPLAVIAAIGAAIAIAVALMVRPPGGLGPRLKSLALEEQIRHSIIDYLNKVGAATLAQITAQLRQEEGLIRWHLYVLEREGRIRSVRVGPYIFYFTKAKKAAEVILASLDPSLVPPEDRALLDLWASS</sequence>
<dbReference type="Proteomes" id="UP000033636">
    <property type="component" value="Unassembled WGS sequence"/>
</dbReference>
<protein>
    <submittedName>
        <fullName evidence="1">Uncharacterized protein</fullName>
    </submittedName>
</protein>